<organism evidence="1 2">
    <name type="scientific">Prorocentrum cordatum</name>
    <dbReference type="NCBI Taxonomy" id="2364126"/>
    <lineage>
        <taxon>Eukaryota</taxon>
        <taxon>Sar</taxon>
        <taxon>Alveolata</taxon>
        <taxon>Dinophyceae</taxon>
        <taxon>Prorocentrales</taxon>
        <taxon>Prorocentraceae</taxon>
        <taxon>Prorocentrum</taxon>
    </lineage>
</organism>
<name>A0ABN9WJK9_9DINO</name>
<evidence type="ECO:0000313" key="2">
    <source>
        <dbReference type="Proteomes" id="UP001189429"/>
    </source>
</evidence>
<reference evidence="1" key="1">
    <citation type="submission" date="2023-10" db="EMBL/GenBank/DDBJ databases">
        <authorList>
            <person name="Chen Y."/>
            <person name="Shah S."/>
            <person name="Dougan E. K."/>
            <person name="Thang M."/>
            <person name="Chan C."/>
        </authorList>
    </citation>
    <scope>NUCLEOTIDE SEQUENCE [LARGE SCALE GENOMIC DNA]</scope>
</reference>
<sequence length="102" mass="11355">MPSKNPKTLRTSAALKNLNKVAKKPTAAHVPVIWERPPPCPRIGLPATLYKNAKIYVSDPQKCFKVFCDATRGASEAKVSFCGDKPTKARWLIALQKDDEYK</sequence>
<dbReference type="EMBL" id="CAUYUJ010018838">
    <property type="protein sequence ID" value="CAK0886715.1"/>
    <property type="molecule type" value="Genomic_DNA"/>
</dbReference>
<comment type="caution">
    <text evidence="1">The sequence shown here is derived from an EMBL/GenBank/DDBJ whole genome shotgun (WGS) entry which is preliminary data.</text>
</comment>
<protein>
    <submittedName>
        <fullName evidence="1">Uncharacterized protein</fullName>
    </submittedName>
</protein>
<proteinExistence type="predicted"/>
<gene>
    <name evidence="1" type="ORF">PCOR1329_LOCUS67998</name>
</gene>
<evidence type="ECO:0000313" key="1">
    <source>
        <dbReference type="EMBL" id="CAK0886715.1"/>
    </source>
</evidence>
<keyword evidence="2" id="KW-1185">Reference proteome</keyword>
<accession>A0ABN9WJK9</accession>
<dbReference type="Proteomes" id="UP001189429">
    <property type="component" value="Unassembled WGS sequence"/>
</dbReference>